<keyword evidence="3" id="KW-1185">Reference proteome</keyword>
<reference evidence="2 3" key="1">
    <citation type="journal article" date="2007" name="Science">
        <title>Sea anemone genome reveals ancestral eumetazoan gene repertoire and genomic organization.</title>
        <authorList>
            <person name="Putnam N.H."/>
            <person name="Srivastava M."/>
            <person name="Hellsten U."/>
            <person name="Dirks B."/>
            <person name="Chapman J."/>
            <person name="Salamov A."/>
            <person name="Terry A."/>
            <person name="Shapiro H."/>
            <person name="Lindquist E."/>
            <person name="Kapitonov V.V."/>
            <person name="Jurka J."/>
            <person name="Genikhovich G."/>
            <person name="Grigoriev I.V."/>
            <person name="Lucas S.M."/>
            <person name="Steele R.E."/>
            <person name="Finnerty J.R."/>
            <person name="Technau U."/>
            <person name="Martindale M.Q."/>
            <person name="Rokhsar D.S."/>
        </authorList>
    </citation>
    <scope>NUCLEOTIDE SEQUENCE [LARGE SCALE GENOMIC DNA]</scope>
    <source>
        <strain evidence="3">CH2 X CH6</strain>
    </source>
</reference>
<dbReference type="InterPro" id="IPR050525">
    <property type="entry name" value="ECM_Assembly_Org"/>
</dbReference>
<evidence type="ECO:0000313" key="2">
    <source>
        <dbReference type="EMBL" id="EDO38826.1"/>
    </source>
</evidence>
<dbReference type="AlphaFoldDB" id="A7SBT5"/>
<dbReference type="eggNOG" id="KOG3544">
    <property type="taxonomic scope" value="Eukaryota"/>
</dbReference>
<dbReference type="InterPro" id="IPR036465">
    <property type="entry name" value="vWFA_dom_sf"/>
</dbReference>
<dbReference type="Gene3D" id="3.40.50.410">
    <property type="entry name" value="von Willebrand factor, type A domain"/>
    <property type="match status" value="1"/>
</dbReference>
<dbReference type="PhylomeDB" id="A7SBT5"/>
<sequence length="372" mass="41229">MVFYSKIPLCFLSFRVRSAAFKAKPHVTCSRSWVKVGCFHDSLSPRPFPYELINDRDIYSNHSDGHLIDWKKWKESMHRTFTSTVDTPRGRDGQGVARPVVTGRRVASEHAPTPPPRGTVAPASLVLDPPPRPCNVDWSTVHVSSSTPASQGVLIGFPVVGFPMDAKCKRVLDVGIVVDSSASVHRENFFKVKEFLDKLVSELEIGPSKSHVGLVRYNQVADTLWDFNGAENNNLKSLKDAIEKIEYLPGGTRTDLALKKVNEDIFSPMGGARNDVPQVLVVITDGKTNQRSEPYSSVLQPLKVRILYPRDVTEQDKDVKIVAVGVGHSIGKKELDIIALGDASNVFMLETFDDLVRRLNAIMNSFCDTLST</sequence>
<dbReference type="EMBL" id="DS469618">
    <property type="protein sequence ID" value="EDO38826.1"/>
    <property type="molecule type" value="Genomic_DNA"/>
</dbReference>
<dbReference type="PRINTS" id="PR00453">
    <property type="entry name" value="VWFADOMAIN"/>
</dbReference>
<dbReference type="PANTHER" id="PTHR24020:SF20">
    <property type="entry name" value="PH DOMAIN-CONTAINING PROTEIN"/>
    <property type="match status" value="1"/>
</dbReference>
<dbReference type="InParanoid" id="A7SBT5"/>
<dbReference type="HOGENOM" id="CLU_744535_0_0_1"/>
<dbReference type="SUPFAM" id="SSF53300">
    <property type="entry name" value="vWA-like"/>
    <property type="match status" value="1"/>
</dbReference>
<feature type="domain" description="VWFA" evidence="1">
    <location>
        <begin position="173"/>
        <end position="366"/>
    </location>
</feature>
<accession>A7SBT5</accession>
<dbReference type="PROSITE" id="PS50234">
    <property type="entry name" value="VWFA"/>
    <property type="match status" value="1"/>
</dbReference>
<dbReference type="Proteomes" id="UP000001593">
    <property type="component" value="Unassembled WGS sequence"/>
</dbReference>
<dbReference type="InterPro" id="IPR002035">
    <property type="entry name" value="VWF_A"/>
</dbReference>
<dbReference type="Pfam" id="PF00092">
    <property type="entry name" value="VWA"/>
    <property type="match status" value="1"/>
</dbReference>
<evidence type="ECO:0000259" key="1">
    <source>
        <dbReference type="PROSITE" id="PS50234"/>
    </source>
</evidence>
<dbReference type="SMART" id="SM00327">
    <property type="entry name" value="VWA"/>
    <property type="match status" value="1"/>
</dbReference>
<dbReference type="PANTHER" id="PTHR24020">
    <property type="entry name" value="COLLAGEN ALPHA"/>
    <property type="match status" value="1"/>
</dbReference>
<protein>
    <recommendedName>
        <fullName evidence="1">VWFA domain-containing protein</fullName>
    </recommendedName>
</protein>
<proteinExistence type="predicted"/>
<gene>
    <name evidence="2" type="ORF">NEMVEDRAFT_v1g209854</name>
</gene>
<evidence type="ECO:0000313" key="3">
    <source>
        <dbReference type="Proteomes" id="UP000001593"/>
    </source>
</evidence>
<organism evidence="2 3">
    <name type="scientific">Nematostella vectensis</name>
    <name type="common">Starlet sea anemone</name>
    <dbReference type="NCBI Taxonomy" id="45351"/>
    <lineage>
        <taxon>Eukaryota</taxon>
        <taxon>Metazoa</taxon>
        <taxon>Cnidaria</taxon>
        <taxon>Anthozoa</taxon>
        <taxon>Hexacorallia</taxon>
        <taxon>Actiniaria</taxon>
        <taxon>Edwardsiidae</taxon>
        <taxon>Nematostella</taxon>
    </lineage>
</organism>
<name>A7SBT5_NEMVE</name>